<gene>
    <name evidence="1" type="ORF">H7F53_06365</name>
</gene>
<keyword evidence="2" id="KW-1185">Reference proteome</keyword>
<accession>A0A7X1KPS1</accession>
<dbReference type="EMBL" id="JACLAX010000004">
    <property type="protein sequence ID" value="MBC2668758.1"/>
    <property type="molecule type" value="Genomic_DNA"/>
</dbReference>
<reference evidence="1 2" key="1">
    <citation type="submission" date="2020-08" db="EMBL/GenBank/DDBJ databases">
        <title>The genome sequence of type strain Novosphingobium piscinae KCTC 42194.</title>
        <authorList>
            <person name="Liu Y."/>
        </authorList>
    </citation>
    <scope>NUCLEOTIDE SEQUENCE [LARGE SCALE GENOMIC DNA]</scope>
    <source>
        <strain evidence="1 2">KCTC 42194</strain>
    </source>
</reference>
<name>A0A7X1KPS1_9SPHN</name>
<evidence type="ECO:0000313" key="1">
    <source>
        <dbReference type="EMBL" id="MBC2668758.1"/>
    </source>
</evidence>
<protein>
    <submittedName>
        <fullName evidence="1">Uncharacterized protein</fullName>
    </submittedName>
</protein>
<organism evidence="1 2">
    <name type="scientific">Novosphingobium piscinae</name>
    <dbReference type="NCBI Taxonomy" id="1507448"/>
    <lineage>
        <taxon>Bacteria</taxon>
        <taxon>Pseudomonadati</taxon>
        <taxon>Pseudomonadota</taxon>
        <taxon>Alphaproteobacteria</taxon>
        <taxon>Sphingomonadales</taxon>
        <taxon>Sphingomonadaceae</taxon>
        <taxon>Novosphingobium</taxon>
    </lineage>
</organism>
<dbReference type="RefSeq" id="WP_185678626.1">
    <property type="nucleotide sequence ID" value="NZ_JACLAX010000004.1"/>
</dbReference>
<evidence type="ECO:0000313" key="2">
    <source>
        <dbReference type="Proteomes" id="UP000551327"/>
    </source>
</evidence>
<sequence>MLIDPETTAAVLAVAGVCLLSAAPWLLADLELEDVAAAMMRVAEGMARSGL</sequence>
<dbReference type="Proteomes" id="UP000551327">
    <property type="component" value="Unassembled WGS sequence"/>
</dbReference>
<comment type="caution">
    <text evidence="1">The sequence shown here is derived from an EMBL/GenBank/DDBJ whole genome shotgun (WGS) entry which is preliminary data.</text>
</comment>
<dbReference type="AlphaFoldDB" id="A0A7X1KPS1"/>
<proteinExistence type="predicted"/>